<accession>A0A0X3BK33</accession>
<dbReference type="PANTHER" id="PTHR21621">
    <property type="entry name" value="RIBOSOMAL PROTEIN S6 MODIFICATION PROTEIN"/>
    <property type="match status" value="1"/>
</dbReference>
<dbReference type="KEGG" id="mema:MMAB1_1225"/>
<dbReference type="AlphaFoldDB" id="A0A0X3BK33"/>
<dbReference type="GO" id="GO:0005737">
    <property type="term" value="C:cytoplasm"/>
    <property type="evidence" value="ECO:0007669"/>
    <property type="project" value="TreeGrafter"/>
</dbReference>
<dbReference type="PANTHER" id="PTHR21621:SF7">
    <property type="entry name" value="RIBOSOMAL PROTEIN BS6--L-GLUTAMATE LIGASE"/>
    <property type="match status" value="1"/>
</dbReference>
<organism evidence="2 3">
    <name type="scientific">Methanoculleus bourgensis</name>
    <dbReference type="NCBI Taxonomy" id="83986"/>
    <lineage>
        <taxon>Archaea</taxon>
        <taxon>Methanobacteriati</taxon>
        <taxon>Methanobacteriota</taxon>
        <taxon>Stenosarchaea group</taxon>
        <taxon>Methanomicrobia</taxon>
        <taxon>Methanomicrobiales</taxon>
        <taxon>Methanomicrobiaceae</taxon>
        <taxon>Methanoculleus</taxon>
    </lineage>
</organism>
<dbReference type="EMBL" id="LT158599">
    <property type="protein sequence ID" value="CVK32438.1"/>
    <property type="molecule type" value="Genomic_DNA"/>
</dbReference>
<dbReference type="GO" id="GO:0018169">
    <property type="term" value="F:ribosomal S6-glutamic acid ligase activity"/>
    <property type="evidence" value="ECO:0007669"/>
    <property type="project" value="TreeGrafter"/>
</dbReference>
<evidence type="ECO:0000313" key="3">
    <source>
        <dbReference type="Proteomes" id="UP000069850"/>
    </source>
</evidence>
<dbReference type="GO" id="GO:0009432">
    <property type="term" value="P:SOS response"/>
    <property type="evidence" value="ECO:0007669"/>
    <property type="project" value="TreeGrafter"/>
</dbReference>
<protein>
    <recommendedName>
        <fullName evidence="1">ATP-grasp fold RimK-type domain-containing protein</fullName>
    </recommendedName>
</protein>
<sequence>MGDYAFTITPNRLKSVYFRAPVFLRNMGKPYTLQEQLYKSQWSSFIRNLILFDNATWVNHPVSIYGAENKLYQLKIAQQCCFPVPETYVGNTLPKSIQPEQTYIVKSLDTALFYDNGQEMFTYSTMISGRELLNAEIRSAPIIIQEYLWDKTDIRATVIDDTVFAVSITKSGRNIEGDWRKNEKESLKYSPIDLPVSVQEQIKELMNKLGLHFGGIDLAMVNDTYYFIEINYGGMGLVGIHHKTPH</sequence>
<feature type="domain" description="ATP-grasp fold RimK-type" evidence="1">
    <location>
        <begin position="117"/>
        <end position="232"/>
    </location>
</feature>
<name>A0A0X3BK33_9EURY</name>
<reference evidence="2 3" key="1">
    <citation type="submission" date="2016-01" db="EMBL/GenBank/DDBJ databases">
        <authorList>
            <person name="Manzoor S."/>
        </authorList>
    </citation>
    <scope>NUCLEOTIDE SEQUENCE [LARGE SCALE GENOMIC DNA]</scope>
    <source>
        <strain evidence="2">Methanoculleus sp MAB1</strain>
    </source>
</reference>
<evidence type="ECO:0000313" key="2">
    <source>
        <dbReference type="EMBL" id="CVK32438.1"/>
    </source>
</evidence>
<dbReference type="SUPFAM" id="SSF56059">
    <property type="entry name" value="Glutathione synthetase ATP-binding domain-like"/>
    <property type="match status" value="1"/>
</dbReference>
<gene>
    <name evidence="2" type="ORF">MMAB1_1225</name>
</gene>
<dbReference type="Gene3D" id="3.30.470.20">
    <property type="entry name" value="ATP-grasp fold, B domain"/>
    <property type="match status" value="1"/>
</dbReference>
<dbReference type="InterPro" id="IPR013651">
    <property type="entry name" value="ATP-grasp_RimK-type"/>
</dbReference>
<proteinExistence type="predicted"/>
<evidence type="ECO:0000259" key="1">
    <source>
        <dbReference type="Pfam" id="PF08443"/>
    </source>
</evidence>
<dbReference type="Proteomes" id="UP000069850">
    <property type="component" value="Chromosome 1"/>
</dbReference>
<dbReference type="Pfam" id="PF08443">
    <property type="entry name" value="RimK"/>
    <property type="match status" value="1"/>
</dbReference>